<sequence>MSRAVLIPARSGWQIEHSCRMGDDFRAVGGTQNREDLDEREPGRVDARRAECGIGQHPYEMGRIGWNDRTCSRGLRRRLTTGCLSATGCGSNGGSGVTRGEHEAVVITTGDGAQAWSKLPGHAPHEQGRYRDRPVRV</sequence>
<reference evidence="2 3" key="1">
    <citation type="journal article" date="2012" name="ISME J.">
        <title>Nitrification expanded: discovery, physiology and genomics of a nitrite-oxidizing bacterium from the phylum Chloroflexi.</title>
        <authorList>
            <person name="Sorokin D.Y."/>
            <person name="Lucker S."/>
            <person name="Vejmelkova D."/>
            <person name="Kostrikina N.A."/>
            <person name="Kleerebezem R."/>
            <person name="Rijpstra W.I."/>
            <person name="Damste J.S."/>
            <person name="Le Paslier D."/>
            <person name="Muyzer G."/>
            <person name="Wagner M."/>
            <person name="van Loosdrecht M.C."/>
            <person name="Daims H."/>
        </authorList>
    </citation>
    <scope>NUCLEOTIDE SEQUENCE [LARGE SCALE GENOMIC DNA]</scope>
    <source>
        <strain evidence="3">none</strain>
    </source>
</reference>
<feature type="region of interest" description="Disordered" evidence="1">
    <location>
        <begin position="115"/>
        <end position="137"/>
    </location>
</feature>
<organism evidence="2 3">
    <name type="scientific">Nitrolancea hollandica Lb</name>
    <dbReference type="NCBI Taxonomy" id="1129897"/>
    <lineage>
        <taxon>Bacteria</taxon>
        <taxon>Pseudomonadati</taxon>
        <taxon>Thermomicrobiota</taxon>
        <taxon>Thermomicrobia</taxon>
        <taxon>Sphaerobacterales</taxon>
        <taxon>Sphaerobacterineae</taxon>
        <taxon>Sphaerobacteraceae</taxon>
        <taxon>Nitrolancea</taxon>
    </lineage>
</organism>
<feature type="compositionally biased region" description="Basic and acidic residues" evidence="1">
    <location>
        <begin position="123"/>
        <end position="137"/>
    </location>
</feature>
<accession>I4ECE2</accession>
<dbReference type="AlphaFoldDB" id="I4ECE2"/>
<gene>
    <name evidence="2" type="ORF">NITHO_1030008</name>
</gene>
<keyword evidence="3" id="KW-1185">Reference proteome</keyword>
<evidence type="ECO:0000256" key="1">
    <source>
        <dbReference type="SAM" id="MobiDB-lite"/>
    </source>
</evidence>
<protein>
    <submittedName>
        <fullName evidence="2">Uncharacterized protein</fullName>
    </submittedName>
</protein>
<name>I4ECE2_9BACT</name>
<comment type="caution">
    <text evidence="2">The sequence shown here is derived from an EMBL/GenBank/DDBJ whole genome shotgun (WGS) entry which is preliminary data.</text>
</comment>
<dbReference type="EMBL" id="CAGS01000006">
    <property type="protein sequence ID" value="CCF82354.1"/>
    <property type="molecule type" value="Genomic_DNA"/>
</dbReference>
<evidence type="ECO:0000313" key="3">
    <source>
        <dbReference type="Proteomes" id="UP000004221"/>
    </source>
</evidence>
<dbReference type="Proteomes" id="UP000004221">
    <property type="component" value="Unassembled WGS sequence"/>
</dbReference>
<proteinExistence type="predicted"/>
<evidence type="ECO:0000313" key="2">
    <source>
        <dbReference type="EMBL" id="CCF82354.1"/>
    </source>
</evidence>